<dbReference type="InterPro" id="IPR016179">
    <property type="entry name" value="Insulin-like"/>
</dbReference>
<dbReference type="Gene3D" id="1.10.100.10">
    <property type="entry name" value="Insulin-like"/>
    <property type="match status" value="1"/>
</dbReference>
<evidence type="ECO:0000256" key="2">
    <source>
        <dbReference type="ARBA" id="ARBA00011207"/>
    </source>
</evidence>
<dbReference type="PANTHER" id="PTHR13647">
    <property type="entry name" value="INSULIN-LIKE PEPTIDE 2-RELATED"/>
    <property type="match status" value="1"/>
</dbReference>
<evidence type="ECO:0000313" key="9">
    <source>
        <dbReference type="Proteomes" id="UP000075880"/>
    </source>
</evidence>
<dbReference type="InterPro" id="IPR022352">
    <property type="entry name" value="Ins/IGF/rlx"/>
</dbReference>
<keyword evidence="6" id="KW-0964">Secreted</keyword>
<dbReference type="PROSITE" id="PS00262">
    <property type="entry name" value="INSULIN"/>
    <property type="match status" value="1"/>
</dbReference>
<evidence type="ECO:0000256" key="5">
    <source>
        <dbReference type="ARBA" id="ARBA00023157"/>
    </source>
</evidence>
<evidence type="ECO:0000256" key="1">
    <source>
        <dbReference type="ARBA" id="ARBA00009034"/>
    </source>
</evidence>
<keyword evidence="4" id="KW-0732">Signal</keyword>
<proteinExistence type="inferred from homology"/>
<dbReference type="Pfam" id="PF00049">
    <property type="entry name" value="Insulin"/>
    <property type="match status" value="1"/>
</dbReference>
<dbReference type="GO" id="GO:0005576">
    <property type="term" value="C:extracellular region"/>
    <property type="evidence" value="ECO:0007669"/>
    <property type="project" value="UniProtKB-SubCell"/>
</dbReference>
<comment type="similarity">
    <text evidence="1 6">Belongs to the insulin family.</text>
</comment>
<keyword evidence="9" id="KW-1185">Reference proteome</keyword>
<organism evidence="8 9">
    <name type="scientific">Anopheles atroparvus</name>
    <name type="common">European mosquito</name>
    <dbReference type="NCBI Taxonomy" id="41427"/>
    <lineage>
        <taxon>Eukaryota</taxon>
        <taxon>Metazoa</taxon>
        <taxon>Ecdysozoa</taxon>
        <taxon>Arthropoda</taxon>
        <taxon>Hexapoda</taxon>
        <taxon>Insecta</taxon>
        <taxon>Pterygota</taxon>
        <taxon>Neoptera</taxon>
        <taxon>Endopterygota</taxon>
        <taxon>Diptera</taxon>
        <taxon>Nematocera</taxon>
        <taxon>Culicoidea</taxon>
        <taxon>Culicidae</taxon>
        <taxon>Anophelinae</taxon>
        <taxon>Anopheles</taxon>
    </lineage>
</organism>
<reference evidence="8" key="1">
    <citation type="submission" date="2024-04" db="UniProtKB">
        <authorList>
            <consortium name="EnsemblMetazoa"/>
        </authorList>
    </citation>
    <scope>IDENTIFICATION</scope>
    <source>
        <strain evidence="8">EBRO</strain>
    </source>
</reference>
<dbReference type="GO" id="GO:0005179">
    <property type="term" value="F:hormone activity"/>
    <property type="evidence" value="ECO:0007669"/>
    <property type="project" value="InterPro"/>
</dbReference>
<evidence type="ECO:0000313" key="8">
    <source>
        <dbReference type="EnsemblMetazoa" id="ENSAATROPP012349"/>
    </source>
</evidence>
<dbReference type="InterPro" id="IPR022353">
    <property type="entry name" value="Insulin_CS"/>
</dbReference>
<dbReference type="Proteomes" id="UP000075880">
    <property type="component" value="Unassembled WGS sequence"/>
</dbReference>
<dbReference type="CDD" id="cd04366">
    <property type="entry name" value="IlGF_insulin_bombyxin_like"/>
    <property type="match status" value="1"/>
</dbReference>
<keyword evidence="5" id="KW-1015">Disulfide bond</keyword>
<comment type="subcellular location">
    <subcellularLocation>
        <location evidence="6">Secreted</location>
    </subcellularLocation>
</comment>
<evidence type="ECO:0000259" key="7">
    <source>
        <dbReference type="SMART" id="SM00078"/>
    </source>
</evidence>
<keyword evidence="3" id="KW-0165">Cleavage on pair of basic residues</keyword>
<dbReference type="EnsemblMetazoa" id="ENSAATROPT013567">
    <property type="protein sequence ID" value="ENSAATROPP012349"/>
    <property type="gene ID" value="ENSAATROPG011015"/>
</dbReference>
<evidence type="ECO:0000256" key="4">
    <source>
        <dbReference type="ARBA" id="ARBA00022729"/>
    </source>
</evidence>
<sequence>MNWMSATGKGNYRLLLVVYCGPAVVLCLLLLAVSGASGTLHHETRAHYCGTKLSNTLAKLCTSFNGLRKKADSSMMPYGEEDYTGGNRILDDVQQDVEELRQLHDRSTDTIYRALMSLDSLNSHAHGFHRVRRQVVKECCIQSCTIETLRTYCAD</sequence>
<dbReference type="SMART" id="SM00078">
    <property type="entry name" value="IlGF"/>
    <property type="match status" value="1"/>
</dbReference>
<name>A0AAG5DNS8_ANOAO</name>
<evidence type="ECO:0000256" key="3">
    <source>
        <dbReference type="ARBA" id="ARBA00022685"/>
    </source>
</evidence>
<dbReference type="InterPro" id="IPR036438">
    <property type="entry name" value="Insulin-like_sf"/>
</dbReference>
<feature type="domain" description="Insulin-like" evidence="7">
    <location>
        <begin position="46"/>
        <end position="153"/>
    </location>
</feature>
<accession>A0AAG5DNS8</accession>
<comment type="subunit">
    <text evidence="2">Heterodimer of a B chain and an A chain linked by two disulfide bonds.</text>
</comment>
<dbReference type="AlphaFoldDB" id="A0AAG5DNS8"/>
<evidence type="ECO:0000256" key="6">
    <source>
        <dbReference type="RuleBase" id="RU000406"/>
    </source>
</evidence>
<dbReference type="PRINTS" id="PR00276">
    <property type="entry name" value="INSULINFAMLY"/>
</dbReference>
<protein>
    <recommendedName>
        <fullName evidence="7">Insulin-like domain-containing protein</fullName>
    </recommendedName>
</protein>
<dbReference type="SUPFAM" id="SSF56994">
    <property type="entry name" value="Insulin-like"/>
    <property type="match status" value="1"/>
</dbReference>
<dbReference type="PANTHER" id="PTHR13647:SF4">
    <property type="entry name" value="INSULIN-LIKE PEPTIDE 1-RELATED"/>
    <property type="match status" value="1"/>
</dbReference>